<feature type="compositionally biased region" description="Polar residues" evidence="4">
    <location>
        <begin position="275"/>
        <end position="306"/>
    </location>
</feature>
<feature type="compositionally biased region" description="Polar residues" evidence="4">
    <location>
        <begin position="223"/>
        <end position="259"/>
    </location>
</feature>
<dbReference type="Pfam" id="PF00505">
    <property type="entry name" value="HMG_box"/>
    <property type="match status" value="1"/>
</dbReference>
<feature type="region of interest" description="Disordered" evidence="4">
    <location>
        <begin position="377"/>
        <end position="406"/>
    </location>
</feature>
<dbReference type="SUPFAM" id="SSF47769">
    <property type="entry name" value="SAM/Pointed domain"/>
    <property type="match status" value="1"/>
</dbReference>
<accession>A0A8J2I639</accession>
<feature type="compositionally biased region" description="Basic and acidic residues" evidence="4">
    <location>
        <begin position="207"/>
        <end position="222"/>
    </location>
</feature>
<dbReference type="InterPro" id="IPR009071">
    <property type="entry name" value="HMG_box_dom"/>
</dbReference>
<feature type="compositionally biased region" description="Basic and acidic residues" evidence="4">
    <location>
        <begin position="83"/>
        <end position="95"/>
    </location>
</feature>
<dbReference type="GeneID" id="67020251"/>
<comment type="caution">
    <text evidence="6">The sequence shown here is derived from an EMBL/GenBank/DDBJ whole genome shotgun (WGS) entry which is preliminary data.</text>
</comment>
<dbReference type="InterPro" id="IPR001660">
    <property type="entry name" value="SAM"/>
</dbReference>
<sequence length="831" mass="92335">MSDLRERLARLGLSQYHEVFTAEGFDTWETVLDITESDLSSLNVKLGHRRKLQRAIAESRGQSSDRPLPISLTRAGSTAGSYRSDDSGPEGKTKQPDSTNPAPGGTGAKRKYRRHPKPDEHAPERPPSAYVIFSNQVRESLKGQDLSFTEIAKVVGEKWQVLPAEEREGCERQANGAKEKYYAELAEYKKTPNYEAYQKYLEDFKAKHSVPTKEGKRSKLESEPSTSARGSYEQNDQATNRRLSTIQSDAQTTVQQKSDPAQPVGPSRLPAGPVYSSNSTSPANRSLSGFNSPRSGEQFSPTSASPRINGLQRDGAFDPSAPNPIRDPRIPFDANPYHQPSAYNLDLHQKITSTAPPSYPHSTHYQAPIDMLSRRTPREPARLPPLSHEDTTLSSESGHSTQGSTGYPFTVYSAQTLPVDPSKTMRMLPNQPSPVHVHVVYDRLVTTFAPHTVRANRISVPCASLWLTWSTAALIPSALKSQYLNLKPLKKLDLPYHPTYDNAASDHNVSFVQFLDNLFSEVRGIDFDEGFENRGTWSPESGHVMMPPLNATESNDAIPVPVSVEKRVKDLNQAKWAVRTSTHSDTHVNFSELGDLLAKDHGRNEAIYTPSVFDAVELLKWDHEELLKAVQQSGHREEIHNVEMFISQMFHTMPKVAGLSLLQDRVFHVLIVTANTYRSHSPSELSKSFTVQLPLDYASFGDVKIVQERSRMKTKGSSQCYHFPSIAGSGSTPNANPKQHQGKKLTEGTYVSLERLIGAPRGAGIGEDVAQQAKSAHSDRHRWDMMTLSTAGGMTRKAPKGVQQKETLEAIAMDVEYVLTHIADQRRKRTT</sequence>
<dbReference type="Gene3D" id="1.10.30.10">
    <property type="entry name" value="High mobility group box domain"/>
    <property type="match status" value="1"/>
</dbReference>
<dbReference type="InterPro" id="IPR024500">
    <property type="entry name" value="DUF3074"/>
</dbReference>
<evidence type="ECO:0000256" key="3">
    <source>
        <dbReference type="PROSITE-ProRule" id="PRU00267"/>
    </source>
</evidence>
<dbReference type="Gene3D" id="1.10.150.50">
    <property type="entry name" value="Transcription Factor, Ets-1"/>
    <property type="match status" value="1"/>
</dbReference>
<protein>
    <recommendedName>
        <fullName evidence="5">HMG box domain-containing protein</fullName>
    </recommendedName>
</protein>
<proteinExistence type="predicted"/>
<dbReference type="GO" id="GO:0003677">
    <property type="term" value="F:DNA binding"/>
    <property type="evidence" value="ECO:0007669"/>
    <property type="project" value="UniProtKB-UniRule"/>
</dbReference>
<dbReference type="InterPro" id="IPR036910">
    <property type="entry name" value="HMG_box_dom_sf"/>
</dbReference>
<feature type="region of interest" description="Disordered" evidence="4">
    <location>
        <begin position="207"/>
        <end position="331"/>
    </location>
</feature>
<reference evidence="6" key="1">
    <citation type="submission" date="2021-05" db="EMBL/GenBank/DDBJ databases">
        <authorList>
            <person name="Stam R."/>
        </authorList>
    </citation>
    <scope>NUCLEOTIDE SEQUENCE</scope>
    <source>
        <strain evidence="6">CS162</strain>
    </source>
</reference>
<evidence type="ECO:0000313" key="7">
    <source>
        <dbReference type="Proteomes" id="UP000676310"/>
    </source>
</evidence>
<dbReference type="PANTHER" id="PTHR46040:SF3">
    <property type="entry name" value="HIGH MOBILITY GROUP PROTEIN 2"/>
    <property type="match status" value="1"/>
</dbReference>
<feature type="compositionally biased region" description="Polar residues" evidence="4">
    <location>
        <begin position="392"/>
        <end position="406"/>
    </location>
</feature>
<evidence type="ECO:0000256" key="2">
    <source>
        <dbReference type="ARBA" id="ARBA00023242"/>
    </source>
</evidence>
<evidence type="ECO:0000256" key="4">
    <source>
        <dbReference type="SAM" id="MobiDB-lite"/>
    </source>
</evidence>
<dbReference type="InterPro" id="IPR051965">
    <property type="entry name" value="ChromReg_NeuronalGeneExpr"/>
</dbReference>
<feature type="region of interest" description="Disordered" evidence="4">
    <location>
        <begin position="56"/>
        <end position="130"/>
    </location>
</feature>
<dbReference type="PROSITE" id="PS50118">
    <property type="entry name" value="HMG_BOX_2"/>
    <property type="match status" value="1"/>
</dbReference>
<gene>
    <name evidence="6" type="ORF">ALTATR162_LOCUS8170</name>
</gene>
<dbReference type="GO" id="GO:0010468">
    <property type="term" value="P:regulation of gene expression"/>
    <property type="evidence" value="ECO:0007669"/>
    <property type="project" value="TreeGrafter"/>
</dbReference>
<dbReference type="SMART" id="SM00398">
    <property type="entry name" value="HMG"/>
    <property type="match status" value="1"/>
</dbReference>
<keyword evidence="1 3" id="KW-0238">DNA-binding</keyword>
<dbReference type="OrthoDB" id="1919336at2759"/>
<name>A0A8J2I639_9PLEO</name>
<evidence type="ECO:0000259" key="5">
    <source>
        <dbReference type="PROSITE" id="PS50118"/>
    </source>
</evidence>
<dbReference type="EMBL" id="CAJRGZ010000022">
    <property type="protein sequence ID" value="CAG5175673.1"/>
    <property type="molecule type" value="Genomic_DNA"/>
</dbReference>
<organism evidence="6 7">
    <name type="scientific">Alternaria atra</name>
    <dbReference type="NCBI Taxonomy" id="119953"/>
    <lineage>
        <taxon>Eukaryota</taxon>
        <taxon>Fungi</taxon>
        <taxon>Dikarya</taxon>
        <taxon>Ascomycota</taxon>
        <taxon>Pezizomycotina</taxon>
        <taxon>Dothideomycetes</taxon>
        <taxon>Pleosporomycetidae</taxon>
        <taxon>Pleosporales</taxon>
        <taxon>Pleosporineae</taxon>
        <taxon>Pleosporaceae</taxon>
        <taxon>Alternaria</taxon>
        <taxon>Alternaria sect. Ulocladioides</taxon>
    </lineage>
</organism>
<keyword evidence="7" id="KW-1185">Reference proteome</keyword>
<dbReference type="Proteomes" id="UP000676310">
    <property type="component" value="Unassembled WGS sequence"/>
</dbReference>
<dbReference type="Pfam" id="PF11274">
    <property type="entry name" value="DUF3074"/>
    <property type="match status" value="1"/>
</dbReference>
<dbReference type="GO" id="GO:0005634">
    <property type="term" value="C:nucleus"/>
    <property type="evidence" value="ECO:0007669"/>
    <property type="project" value="UniProtKB-UniRule"/>
</dbReference>
<dbReference type="RefSeq" id="XP_043171735.1">
    <property type="nucleotide sequence ID" value="XM_043315800.1"/>
</dbReference>
<feature type="domain" description="HMG box" evidence="5">
    <location>
        <begin position="123"/>
        <end position="189"/>
    </location>
</feature>
<feature type="compositionally biased region" description="Polar residues" evidence="4">
    <location>
        <begin position="728"/>
        <end position="739"/>
    </location>
</feature>
<dbReference type="SMART" id="SM00454">
    <property type="entry name" value="SAM"/>
    <property type="match status" value="1"/>
</dbReference>
<feature type="region of interest" description="Disordered" evidence="4">
    <location>
        <begin position="725"/>
        <end position="744"/>
    </location>
</feature>
<dbReference type="AlphaFoldDB" id="A0A8J2I639"/>
<evidence type="ECO:0000256" key="1">
    <source>
        <dbReference type="ARBA" id="ARBA00023125"/>
    </source>
</evidence>
<dbReference type="Pfam" id="PF00536">
    <property type="entry name" value="SAM_1"/>
    <property type="match status" value="1"/>
</dbReference>
<keyword evidence="2 3" id="KW-0539">Nucleus</keyword>
<dbReference type="SUPFAM" id="SSF47095">
    <property type="entry name" value="HMG-box"/>
    <property type="match status" value="1"/>
</dbReference>
<dbReference type="InterPro" id="IPR013761">
    <property type="entry name" value="SAM/pointed_sf"/>
</dbReference>
<dbReference type="PANTHER" id="PTHR46040">
    <property type="entry name" value="HIGH MOBILITY GROUP PROTEIN 2"/>
    <property type="match status" value="1"/>
</dbReference>
<feature type="compositionally biased region" description="Basic and acidic residues" evidence="4">
    <location>
        <begin position="377"/>
        <end position="391"/>
    </location>
</feature>
<evidence type="ECO:0000313" key="6">
    <source>
        <dbReference type="EMBL" id="CAG5175673.1"/>
    </source>
</evidence>
<feature type="DNA-binding region" description="HMG box" evidence="3">
    <location>
        <begin position="123"/>
        <end position="189"/>
    </location>
</feature>